<dbReference type="EMBL" id="BMDW01000015">
    <property type="protein sequence ID" value="GGA53374.1"/>
    <property type="molecule type" value="Genomic_DNA"/>
</dbReference>
<evidence type="ECO:0000313" key="1">
    <source>
        <dbReference type="EMBL" id="GGA53374.1"/>
    </source>
</evidence>
<gene>
    <name evidence="1" type="ORF">GCM10011395_24650</name>
</gene>
<organism evidence="1 2">
    <name type="scientific">Sphingomonas psychrolutea</name>
    <dbReference type="NCBI Taxonomy" id="1259676"/>
    <lineage>
        <taxon>Bacteria</taxon>
        <taxon>Pseudomonadati</taxon>
        <taxon>Pseudomonadota</taxon>
        <taxon>Alphaproteobacteria</taxon>
        <taxon>Sphingomonadales</taxon>
        <taxon>Sphingomonadaceae</taxon>
        <taxon>Sphingomonas</taxon>
    </lineage>
</organism>
<protein>
    <submittedName>
        <fullName evidence="1">Uncharacterized protein</fullName>
    </submittedName>
</protein>
<proteinExistence type="predicted"/>
<accession>A0ABQ1H0V7</accession>
<reference evidence="2" key="1">
    <citation type="journal article" date="2019" name="Int. J. Syst. Evol. Microbiol.">
        <title>The Global Catalogue of Microorganisms (GCM) 10K type strain sequencing project: providing services to taxonomists for standard genome sequencing and annotation.</title>
        <authorList>
            <consortium name="The Broad Institute Genomics Platform"/>
            <consortium name="The Broad Institute Genome Sequencing Center for Infectious Disease"/>
            <person name="Wu L."/>
            <person name="Ma J."/>
        </authorList>
    </citation>
    <scope>NUCLEOTIDE SEQUENCE [LARGE SCALE GENOMIC DNA]</scope>
    <source>
        <strain evidence="2">CGMCC 1.10106</strain>
    </source>
</reference>
<name>A0ABQ1H0V7_9SPHN</name>
<sequence>MLHREPIEDAKTGVAFAAKRAEDAEQHGQRFANGAGLSIEQTPGKRAKVCAFLIGNGAQKLPDVGVIQAVFELRDDTLQGCQIVSARVGDRVALLSIAGLVVLVVPCEIHDGPFYGLRYLQL</sequence>
<comment type="caution">
    <text evidence="1">The sequence shown here is derived from an EMBL/GenBank/DDBJ whole genome shotgun (WGS) entry which is preliminary data.</text>
</comment>
<keyword evidence="2" id="KW-1185">Reference proteome</keyword>
<dbReference type="Proteomes" id="UP000618591">
    <property type="component" value="Unassembled WGS sequence"/>
</dbReference>
<evidence type="ECO:0000313" key="2">
    <source>
        <dbReference type="Proteomes" id="UP000618591"/>
    </source>
</evidence>